<protein>
    <submittedName>
        <fullName evidence="2">Uncharacterized protein</fullName>
    </submittedName>
</protein>
<comment type="caution">
    <text evidence="2">The sequence shown here is derived from an EMBL/GenBank/DDBJ whole genome shotgun (WGS) entry which is preliminary data.</text>
</comment>
<evidence type="ECO:0000256" key="1">
    <source>
        <dbReference type="SAM" id="SignalP"/>
    </source>
</evidence>
<name>A0AAJ0H6Z0_9PEZI</name>
<evidence type="ECO:0000313" key="2">
    <source>
        <dbReference type="EMBL" id="KAK3341804.1"/>
    </source>
</evidence>
<reference evidence="2" key="1">
    <citation type="journal article" date="2023" name="Mol. Phylogenet. Evol.">
        <title>Genome-scale phylogeny and comparative genomics of the fungal order Sordariales.</title>
        <authorList>
            <person name="Hensen N."/>
            <person name="Bonometti L."/>
            <person name="Westerberg I."/>
            <person name="Brannstrom I.O."/>
            <person name="Guillou S."/>
            <person name="Cros-Aarteil S."/>
            <person name="Calhoun S."/>
            <person name="Haridas S."/>
            <person name="Kuo A."/>
            <person name="Mondo S."/>
            <person name="Pangilinan J."/>
            <person name="Riley R."/>
            <person name="LaButti K."/>
            <person name="Andreopoulos B."/>
            <person name="Lipzen A."/>
            <person name="Chen C."/>
            <person name="Yan M."/>
            <person name="Daum C."/>
            <person name="Ng V."/>
            <person name="Clum A."/>
            <person name="Steindorff A."/>
            <person name="Ohm R.A."/>
            <person name="Martin F."/>
            <person name="Silar P."/>
            <person name="Natvig D.O."/>
            <person name="Lalanne C."/>
            <person name="Gautier V."/>
            <person name="Ament-Velasquez S.L."/>
            <person name="Kruys A."/>
            <person name="Hutchinson M.I."/>
            <person name="Powell A.J."/>
            <person name="Barry K."/>
            <person name="Miller A.N."/>
            <person name="Grigoriev I.V."/>
            <person name="Debuchy R."/>
            <person name="Gladieux P."/>
            <person name="Hiltunen Thoren M."/>
            <person name="Johannesson H."/>
        </authorList>
    </citation>
    <scope>NUCLEOTIDE SEQUENCE</scope>
    <source>
        <strain evidence="2">CBS 955.72</strain>
    </source>
</reference>
<organism evidence="2 3">
    <name type="scientific">Lasiosphaeria hispida</name>
    <dbReference type="NCBI Taxonomy" id="260671"/>
    <lineage>
        <taxon>Eukaryota</taxon>
        <taxon>Fungi</taxon>
        <taxon>Dikarya</taxon>
        <taxon>Ascomycota</taxon>
        <taxon>Pezizomycotina</taxon>
        <taxon>Sordariomycetes</taxon>
        <taxon>Sordariomycetidae</taxon>
        <taxon>Sordariales</taxon>
        <taxon>Lasiosphaeriaceae</taxon>
        <taxon>Lasiosphaeria</taxon>
    </lineage>
</organism>
<keyword evidence="1" id="KW-0732">Signal</keyword>
<dbReference type="EMBL" id="JAUIQD010000008">
    <property type="protein sequence ID" value="KAK3341804.1"/>
    <property type="molecule type" value="Genomic_DNA"/>
</dbReference>
<dbReference type="Proteomes" id="UP001275084">
    <property type="component" value="Unassembled WGS sequence"/>
</dbReference>
<keyword evidence="3" id="KW-1185">Reference proteome</keyword>
<reference evidence="2" key="2">
    <citation type="submission" date="2023-06" db="EMBL/GenBank/DDBJ databases">
        <authorList>
            <consortium name="Lawrence Berkeley National Laboratory"/>
            <person name="Haridas S."/>
            <person name="Hensen N."/>
            <person name="Bonometti L."/>
            <person name="Westerberg I."/>
            <person name="Brannstrom I.O."/>
            <person name="Guillou S."/>
            <person name="Cros-Aarteil S."/>
            <person name="Calhoun S."/>
            <person name="Kuo A."/>
            <person name="Mondo S."/>
            <person name="Pangilinan J."/>
            <person name="Riley R."/>
            <person name="Labutti K."/>
            <person name="Andreopoulos B."/>
            <person name="Lipzen A."/>
            <person name="Chen C."/>
            <person name="Yanf M."/>
            <person name="Daum C."/>
            <person name="Ng V."/>
            <person name="Clum A."/>
            <person name="Steindorff A."/>
            <person name="Ohm R."/>
            <person name="Martin F."/>
            <person name="Silar P."/>
            <person name="Natvig D."/>
            <person name="Lalanne C."/>
            <person name="Gautier V."/>
            <person name="Ament-Velasquez S.L."/>
            <person name="Kruys A."/>
            <person name="Hutchinson M.I."/>
            <person name="Powell A.J."/>
            <person name="Barry K."/>
            <person name="Miller A.N."/>
            <person name="Grigoriev I.V."/>
            <person name="Debuchy R."/>
            <person name="Gladieux P."/>
            <person name="Thoren M.H."/>
            <person name="Johannesson H."/>
        </authorList>
    </citation>
    <scope>NUCLEOTIDE SEQUENCE</scope>
    <source>
        <strain evidence="2">CBS 955.72</strain>
    </source>
</reference>
<sequence>MGESPSALLKRGVFKVLFCFILVPARGEEEAKRVLLDKRALEGSETSTTNTRAGQICFVVVHGLRLDDTNIEYVRAYV</sequence>
<gene>
    <name evidence="2" type="ORF">B0T25DRAFT_559365</name>
</gene>
<feature type="chain" id="PRO_5042592277" evidence="1">
    <location>
        <begin position="28"/>
        <end position="78"/>
    </location>
</feature>
<dbReference type="AlphaFoldDB" id="A0AAJ0H6Z0"/>
<feature type="signal peptide" evidence="1">
    <location>
        <begin position="1"/>
        <end position="27"/>
    </location>
</feature>
<evidence type="ECO:0000313" key="3">
    <source>
        <dbReference type="Proteomes" id="UP001275084"/>
    </source>
</evidence>
<proteinExistence type="predicted"/>
<accession>A0AAJ0H6Z0</accession>